<dbReference type="AlphaFoldDB" id="A0A0H2RDZ6"/>
<proteinExistence type="predicted"/>
<dbReference type="EMBL" id="KQ086122">
    <property type="protein sequence ID" value="KLO07758.1"/>
    <property type="molecule type" value="Genomic_DNA"/>
</dbReference>
<keyword evidence="1" id="KW-1133">Transmembrane helix</keyword>
<feature type="transmembrane region" description="Helical" evidence="1">
    <location>
        <begin position="254"/>
        <end position="274"/>
    </location>
</feature>
<dbReference type="Proteomes" id="UP000053477">
    <property type="component" value="Unassembled WGS sequence"/>
</dbReference>
<evidence type="ECO:0000313" key="3">
    <source>
        <dbReference type="EMBL" id="KLO07758.1"/>
    </source>
</evidence>
<feature type="domain" description="DUF6533" evidence="2">
    <location>
        <begin position="26"/>
        <end position="64"/>
    </location>
</feature>
<dbReference type="InterPro" id="IPR045340">
    <property type="entry name" value="DUF6533"/>
</dbReference>
<accession>A0A0H2RDZ6</accession>
<evidence type="ECO:0000256" key="1">
    <source>
        <dbReference type="SAM" id="Phobius"/>
    </source>
</evidence>
<dbReference type="Pfam" id="PF20151">
    <property type="entry name" value="DUF6533"/>
    <property type="match status" value="1"/>
</dbReference>
<feature type="transmembrane region" description="Helical" evidence="1">
    <location>
        <begin position="55"/>
        <end position="73"/>
    </location>
</feature>
<keyword evidence="1" id="KW-0472">Membrane</keyword>
<protein>
    <recommendedName>
        <fullName evidence="2">DUF6533 domain-containing protein</fullName>
    </recommendedName>
</protein>
<feature type="transmembrane region" description="Helical" evidence="1">
    <location>
        <begin position="151"/>
        <end position="172"/>
    </location>
</feature>
<feature type="transmembrane region" description="Helical" evidence="1">
    <location>
        <begin position="211"/>
        <end position="233"/>
    </location>
</feature>
<evidence type="ECO:0000313" key="4">
    <source>
        <dbReference type="Proteomes" id="UP000053477"/>
    </source>
</evidence>
<keyword evidence="1" id="KW-0812">Transmembrane</keyword>
<dbReference type="OrthoDB" id="3193253at2759"/>
<evidence type="ECO:0000259" key="2">
    <source>
        <dbReference type="Pfam" id="PF20151"/>
    </source>
</evidence>
<dbReference type="InParanoid" id="A0A0H2RDZ6"/>
<sequence>MDADIPLSELGPILSAVGVQIASQKYAMLAFFAVFMYDFLLTFDDEIKYIWRRKITFVSVAYLMVASITEPILRFMRIYSSYLCELFHCIRCYMMIIRDDHRRGPVFNDIICANSCKRYAPLQIFGEGIPLTIFTDLVIGLRVYALYKRNVYIGIGLILYIVVEFAISFWIYSIPSIHPVTLPGPPSINQIPALHICLGSASSTLTNLESAAYLFLQAAYDSIVFGLLLFKTVSIYLKERNSEGVHALIAKHGLLYYAIVFTMYFTWAMMTIFSPPGLKYAAASPTIMMACLAVNKLTLSLRGYYEAGQTQPSDITTLAATSCPRPSSPSRRALALPTRRRERRQSWIGISTFEVTHSMDDDYVFGLDSSESPSNDDTLEPTLTGTGAYELRMQVRGHRQDNVLQFSYGTASSRYSDV</sequence>
<feature type="transmembrane region" description="Helical" evidence="1">
    <location>
        <begin position="26"/>
        <end position="43"/>
    </location>
</feature>
<name>A0A0H2RDZ6_9AGAM</name>
<dbReference type="STRING" id="27342.A0A0H2RDZ6"/>
<gene>
    <name evidence="3" type="ORF">SCHPADRAFT_945004</name>
</gene>
<organism evidence="3 4">
    <name type="scientific">Schizopora paradoxa</name>
    <dbReference type="NCBI Taxonomy" id="27342"/>
    <lineage>
        <taxon>Eukaryota</taxon>
        <taxon>Fungi</taxon>
        <taxon>Dikarya</taxon>
        <taxon>Basidiomycota</taxon>
        <taxon>Agaricomycotina</taxon>
        <taxon>Agaricomycetes</taxon>
        <taxon>Hymenochaetales</taxon>
        <taxon>Schizoporaceae</taxon>
        <taxon>Schizopora</taxon>
    </lineage>
</organism>
<reference evidence="3 4" key="1">
    <citation type="submission" date="2015-04" db="EMBL/GenBank/DDBJ databases">
        <title>Complete genome sequence of Schizopora paradoxa KUC8140, a cosmopolitan wood degrader in East Asia.</title>
        <authorList>
            <consortium name="DOE Joint Genome Institute"/>
            <person name="Min B."/>
            <person name="Park H."/>
            <person name="Jang Y."/>
            <person name="Kim J.-J."/>
            <person name="Kim K.H."/>
            <person name="Pangilinan J."/>
            <person name="Lipzen A."/>
            <person name="Riley R."/>
            <person name="Grigoriev I.V."/>
            <person name="Spatafora J.W."/>
            <person name="Choi I.-G."/>
        </authorList>
    </citation>
    <scope>NUCLEOTIDE SEQUENCE [LARGE SCALE GENOMIC DNA]</scope>
    <source>
        <strain evidence="3 4">KUC8140</strain>
    </source>
</reference>
<keyword evidence="4" id="KW-1185">Reference proteome</keyword>